<dbReference type="InterPro" id="IPR007946">
    <property type="entry name" value="AAR2"/>
</dbReference>
<dbReference type="CDD" id="cd13778">
    <property type="entry name" value="Aar2_C"/>
    <property type="match status" value="1"/>
</dbReference>
<dbReference type="GO" id="GO:0000244">
    <property type="term" value="P:spliceosomal tri-snRNP complex assembly"/>
    <property type="evidence" value="ECO:0007669"/>
    <property type="project" value="TreeGrafter"/>
</dbReference>
<accession>A0A1R1YAS7</accession>
<name>A0A1R1YAS7_9FUNG</name>
<dbReference type="PANTHER" id="PTHR12689:SF4">
    <property type="entry name" value="PROTEIN AAR2 HOMOLOG"/>
    <property type="match status" value="1"/>
</dbReference>
<gene>
    <name evidence="2" type="ORF">AYI69_g4792</name>
</gene>
<reference evidence="3" key="1">
    <citation type="submission" date="2017-01" db="EMBL/GenBank/DDBJ databases">
        <authorList>
            <person name="Wang Y."/>
            <person name="White M."/>
            <person name="Kvist S."/>
            <person name="Moncalvo J.-M."/>
        </authorList>
    </citation>
    <scope>NUCLEOTIDE SEQUENCE [LARGE SCALE GENOMIC DNA]</scope>
    <source>
        <strain evidence="3">ID-206-W2</strain>
    </source>
</reference>
<dbReference type="InterPro" id="IPR033648">
    <property type="entry name" value="AAR2_C"/>
</dbReference>
<dbReference type="EMBL" id="LSSM01001923">
    <property type="protein sequence ID" value="OMJ23994.1"/>
    <property type="molecule type" value="Genomic_DNA"/>
</dbReference>
<dbReference type="OrthoDB" id="201752at2759"/>
<evidence type="ECO:0000313" key="2">
    <source>
        <dbReference type="EMBL" id="OMJ23994.1"/>
    </source>
</evidence>
<dbReference type="InterPro" id="IPR038514">
    <property type="entry name" value="AAR2_C_sf"/>
</dbReference>
<evidence type="ECO:0000259" key="1">
    <source>
        <dbReference type="Pfam" id="PF05282"/>
    </source>
</evidence>
<organism evidence="2 3">
    <name type="scientific">Smittium culicis</name>
    <dbReference type="NCBI Taxonomy" id="133412"/>
    <lineage>
        <taxon>Eukaryota</taxon>
        <taxon>Fungi</taxon>
        <taxon>Fungi incertae sedis</taxon>
        <taxon>Zoopagomycota</taxon>
        <taxon>Kickxellomycotina</taxon>
        <taxon>Harpellomycetes</taxon>
        <taxon>Harpellales</taxon>
        <taxon>Legeriomycetaceae</taxon>
        <taxon>Smittium</taxon>
    </lineage>
</organism>
<comment type="caution">
    <text evidence="2">The sequence shown here is derived from an EMBL/GenBank/DDBJ whole genome shotgun (WGS) entry which is preliminary data.</text>
</comment>
<dbReference type="Gene3D" id="1.25.40.550">
    <property type="entry name" value="Aar2, C-terminal domain-like"/>
    <property type="match status" value="1"/>
</dbReference>
<proteinExistence type="predicted"/>
<sequence>MPTNKTFTSATSSAYDIEEHKIAQNILSSIKNNEDLVSSKSQQVPFTTINIDHNNVLDQNINISGLKTEDEFQFNYIDLKLSFDKKASPEEISKYSVDKSWLLSESLKKYYKNDPKNMLGEMQASFLLLLIGHNFSGLEHWKRLILALNSESGNEESGNQKNSLDLAKEMQDLRAFFDSRFNYYLPTGAEILQDEEDDSDCAPVIVDI</sequence>
<feature type="domain" description="AAR2 C-terminal" evidence="1">
    <location>
        <begin position="74"/>
        <end position="146"/>
    </location>
</feature>
<dbReference type="AlphaFoldDB" id="A0A1R1YAS7"/>
<keyword evidence="3" id="KW-1185">Reference proteome</keyword>
<protein>
    <submittedName>
        <fullName evidence="2">Protein AAR2-like protein</fullName>
    </submittedName>
</protein>
<evidence type="ECO:0000313" key="3">
    <source>
        <dbReference type="Proteomes" id="UP000187429"/>
    </source>
</evidence>
<dbReference type="PANTHER" id="PTHR12689">
    <property type="entry name" value="A1 CISTRON SPLICING FACTOR AAR2-RELATED"/>
    <property type="match status" value="1"/>
</dbReference>
<dbReference type="Pfam" id="PF05282">
    <property type="entry name" value="AAR2"/>
    <property type="match status" value="1"/>
</dbReference>
<dbReference type="Proteomes" id="UP000187429">
    <property type="component" value="Unassembled WGS sequence"/>
</dbReference>